<dbReference type="PROSITE" id="PS00630">
    <property type="entry name" value="IMP_2"/>
    <property type="match status" value="1"/>
</dbReference>
<keyword evidence="5 9" id="KW-0479">Metal-binding</keyword>
<dbReference type="GO" id="GO:0005886">
    <property type="term" value="C:plasma membrane"/>
    <property type="evidence" value="ECO:0007669"/>
    <property type="project" value="UniProtKB-SubCell"/>
</dbReference>
<dbReference type="GO" id="GO:0046854">
    <property type="term" value="P:phosphatidylinositol phosphate biosynthetic process"/>
    <property type="evidence" value="ECO:0007669"/>
    <property type="project" value="InterPro"/>
</dbReference>
<dbReference type="EC" id="3.1.3.7" evidence="9"/>
<evidence type="ECO:0000256" key="3">
    <source>
        <dbReference type="ARBA" id="ARBA00022475"/>
    </source>
</evidence>
<evidence type="ECO:0000313" key="12">
    <source>
        <dbReference type="Proteomes" id="UP000886851"/>
    </source>
</evidence>
<dbReference type="InterPro" id="IPR050725">
    <property type="entry name" value="CysQ/Inositol_MonoPase"/>
</dbReference>
<proteinExistence type="inferred from homology"/>
<feature type="binding site" evidence="9">
    <location>
        <begin position="89"/>
        <end position="92"/>
    </location>
    <ligand>
        <name>substrate</name>
    </ligand>
</feature>
<feature type="binding site" evidence="9">
    <location>
        <position position="228"/>
    </location>
    <ligand>
        <name>Mg(2+)</name>
        <dbReference type="ChEBI" id="CHEBI:18420"/>
        <label>2</label>
    </ligand>
</feature>
<evidence type="ECO:0000256" key="7">
    <source>
        <dbReference type="ARBA" id="ARBA00022842"/>
    </source>
</evidence>
<feature type="binding site" evidence="9">
    <location>
        <position position="67"/>
    </location>
    <ligand>
        <name>substrate</name>
    </ligand>
</feature>
<evidence type="ECO:0000256" key="9">
    <source>
        <dbReference type="HAMAP-Rule" id="MF_02095"/>
    </source>
</evidence>
<dbReference type="Gene3D" id="3.30.540.10">
    <property type="entry name" value="Fructose-1,6-Bisphosphatase, subunit A, domain 1"/>
    <property type="match status" value="1"/>
</dbReference>
<dbReference type="NCBIfam" id="TIGR01331">
    <property type="entry name" value="bisphos_cysQ"/>
    <property type="match status" value="1"/>
</dbReference>
<feature type="binding site" evidence="10">
    <location>
        <position position="89"/>
    </location>
    <ligand>
        <name>Mg(2+)</name>
        <dbReference type="ChEBI" id="CHEBI:18420"/>
        <label>1</label>
        <note>catalytic</note>
    </ligand>
</feature>
<sequence>MKEEYILKAIEAALLAGAEIMEVYEDPNADFQVERKADNSPLTIADRRANETITRALLQMPYPILSEEGKQLPYAERADWKELWIVDPLDGTKEFIKRNGEFTVNIAFVREGVPVMGVIYVPVKKSLYFADETLGAFKVEDIVRIDTDSLKDLTERAVRLPMEEKRDTFVVVASRSHCTPETEEYIARMRREHDRVELRSSGSSLKICLVAEGKADVYPRFAPTMEWDTAAGHAIVRAAGGEIWQAEKHEPLQYNKENLLNPWFIVMKN</sequence>
<reference evidence="11" key="2">
    <citation type="submission" date="2021-04" db="EMBL/GenBank/DDBJ databases">
        <authorList>
            <person name="Gilroy R."/>
        </authorList>
    </citation>
    <scope>NUCLEOTIDE SEQUENCE</scope>
    <source>
        <strain evidence="11">Gambia2-208</strain>
    </source>
</reference>
<protein>
    <recommendedName>
        <fullName evidence="9">3'(2'),5'-bisphosphate nucleotidase CysQ</fullName>
        <ecNumber evidence="9">3.1.3.7</ecNumber>
    </recommendedName>
    <alternativeName>
        <fullName evidence="9">3'(2'),5-bisphosphonucleoside 3'(2')-phosphohydrolase</fullName>
    </alternativeName>
    <alternativeName>
        <fullName evidence="9">3'-phosphoadenosine 5'-phosphate phosphatase</fullName>
        <shortName evidence="9">PAP phosphatase</shortName>
    </alternativeName>
</protein>
<dbReference type="GO" id="GO:0050427">
    <property type="term" value="P:3'-phosphoadenosine 5'-phosphosulfate metabolic process"/>
    <property type="evidence" value="ECO:0007669"/>
    <property type="project" value="TreeGrafter"/>
</dbReference>
<comment type="cofactor">
    <cofactor evidence="9 10">
        <name>Mg(2+)</name>
        <dbReference type="ChEBI" id="CHEBI:18420"/>
    </cofactor>
</comment>
<dbReference type="GO" id="GO:0000103">
    <property type="term" value="P:sulfate assimilation"/>
    <property type="evidence" value="ECO:0007669"/>
    <property type="project" value="TreeGrafter"/>
</dbReference>
<comment type="catalytic activity">
    <reaction evidence="1 9">
        <text>adenosine 3',5'-bisphosphate + H2O = AMP + phosphate</text>
        <dbReference type="Rhea" id="RHEA:10040"/>
        <dbReference type="ChEBI" id="CHEBI:15377"/>
        <dbReference type="ChEBI" id="CHEBI:43474"/>
        <dbReference type="ChEBI" id="CHEBI:58343"/>
        <dbReference type="ChEBI" id="CHEBI:456215"/>
        <dbReference type="EC" id="3.1.3.7"/>
    </reaction>
</comment>
<dbReference type="Proteomes" id="UP000886851">
    <property type="component" value="Unassembled WGS sequence"/>
</dbReference>
<evidence type="ECO:0000256" key="4">
    <source>
        <dbReference type="ARBA" id="ARBA00022519"/>
    </source>
</evidence>
<comment type="function">
    <text evidence="9">Converts adenosine-3',5'-bisphosphate (PAP) to AMP.</text>
</comment>
<feature type="binding site" evidence="9">
    <location>
        <position position="87"/>
    </location>
    <ligand>
        <name>Mg(2+)</name>
        <dbReference type="ChEBI" id="CHEBI:18420"/>
        <label>2</label>
    </ligand>
</feature>
<dbReference type="InterPro" id="IPR020550">
    <property type="entry name" value="Inositol_monophosphatase_CS"/>
</dbReference>
<keyword evidence="7 9" id="KW-0460">Magnesium</keyword>
<keyword evidence="8 9" id="KW-0472">Membrane</keyword>
<comment type="subcellular location">
    <subcellularLocation>
        <location evidence="9">Cell membrane</location>
        <topology evidence="9">Peripheral membrane protein</topology>
        <orientation evidence="9">Cytoplasmic side</orientation>
    </subcellularLocation>
</comment>
<dbReference type="PROSITE" id="PS00629">
    <property type="entry name" value="IMP_1"/>
    <property type="match status" value="1"/>
</dbReference>
<comment type="similarity">
    <text evidence="2 9">Belongs to the inositol monophosphatase superfamily. CysQ family.</text>
</comment>
<keyword evidence="3 9" id="KW-1003">Cell membrane</keyword>
<dbReference type="PRINTS" id="PR00377">
    <property type="entry name" value="IMPHPHTASES"/>
</dbReference>
<dbReference type="CDD" id="cd01638">
    <property type="entry name" value="CysQ"/>
    <property type="match status" value="1"/>
</dbReference>
<accession>A0A9D1ZH06</accession>
<evidence type="ECO:0000256" key="6">
    <source>
        <dbReference type="ARBA" id="ARBA00022801"/>
    </source>
</evidence>
<organism evidence="11 12">
    <name type="scientific">Candidatus Bacteroides pullicola</name>
    <dbReference type="NCBI Taxonomy" id="2838475"/>
    <lineage>
        <taxon>Bacteria</taxon>
        <taxon>Pseudomonadati</taxon>
        <taxon>Bacteroidota</taxon>
        <taxon>Bacteroidia</taxon>
        <taxon>Bacteroidales</taxon>
        <taxon>Bacteroidaceae</taxon>
        <taxon>Bacteroides</taxon>
    </lineage>
</organism>
<dbReference type="InterPro" id="IPR006240">
    <property type="entry name" value="CysQ"/>
</dbReference>
<dbReference type="FunFam" id="3.40.190.80:FF:000005">
    <property type="entry name" value="3'(2'),5'-bisphosphate nucleotidase CysQ"/>
    <property type="match status" value="1"/>
</dbReference>
<evidence type="ECO:0000256" key="2">
    <source>
        <dbReference type="ARBA" id="ARBA00005289"/>
    </source>
</evidence>
<dbReference type="PANTHER" id="PTHR43028">
    <property type="entry name" value="3'(2'),5'-BISPHOSPHATE NUCLEOTIDASE 1"/>
    <property type="match status" value="1"/>
</dbReference>
<feature type="binding site" evidence="10">
    <location>
        <position position="228"/>
    </location>
    <ligand>
        <name>Mg(2+)</name>
        <dbReference type="ChEBI" id="CHEBI:18420"/>
        <label>1</label>
        <note>catalytic</note>
    </ligand>
</feature>
<name>A0A9D1ZH06_9BACE</name>
<evidence type="ECO:0000313" key="11">
    <source>
        <dbReference type="EMBL" id="HIY87379.1"/>
    </source>
</evidence>
<evidence type="ECO:0000256" key="5">
    <source>
        <dbReference type="ARBA" id="ARBA00022723"/>
    </source>
</evidence>
<dbReference type="GO" id="GO:0008441">
    <property type="term" value="F:3'(2'),5'-bisphosphate nucleotidase activity"/>
    <property type="evidence" value="ECO:0007669"/>
    <property type="project" value="UniProtKB-UniRule"/>
</dbReference>
<dbReference type="PANTHER" id="PTHR43028:SF5">
    <property type="entry name" value="3'(2'),5'-BISPHOSPHATE NUCLEOTIDASE 1"/>
    <property type="match status" value="1"/>
</dbReference>
<dbReference type="InterPro" id="IPR000760">
    <property type="entry name" value="Inositol_monophosphatase-like"/>
</dbReference>
<feature type="binding site" evidence="9">
    <location>
        <position position="87"/>
    </location>
    <ligand>
        <name>Mg(2+)</name>
        <dbReference type="ChEBI" id="CHEBI:18420"/>
        <label>1</label>
    </ligand>
</feature>
<evidence type="ECO:0000256" key="10">
    <source>
        <dbReference type="PIRSR" id="PIRSR600760-2"/>
    </source>
</evidence>
<reference evidence="11" key="1">
    <citation type="journal article" date="2021" name="PeerJ">
        <title>Extensive microbial diversity within the chicken gut microbiome revealed by metagenomics and culture.</title>
        <authorList>
            <person name="Gilroy R."/>
            <person name="Ravi A."/>
            <person name="Getino M."/>
            <person name="Pursley I."/>
            <person name="Horton D.L."/>
            <person name="Alikhan N.F."/>
            <person name="Baker D."/>
            <person name="Gharbi K."/>
            <person name="Hall N."/>
            <person name="Watson M."/>
            <person name="Adriaenssens E.M."/>
            <person name="Foster-Nyarko E."/>
            <person name="Jarju S."/>
            <person name="Secka A."/>
            <person name="Antonio M."/>
            <person name="Oren A."/>
            <person name="Chaudhuri R.R."/>
            <person name="La Ragione R."/>
            <person name="Hildebrand F."/>
            <person name="Pallen M.J."/>
        </authorList>
    </citation>
    <scope>NUCLEOTIDE SEQUENCE</scope>
    <source>
        <strain evidence="11">Gambia2-208</strain>
    </source>
</reference>
<feature type="binding site" evidence="9">
    <location>
        <position position="228"/>
    </location>
    <ligand>
        <name>substrate</name>
    </ligand>
</feature>
<dbReference type="Pfam" id="PF00459">
    <property type="entry name" value="Inositol_P"/>
    <property type="match status" value="1"/>
</dbReference>
<dbReference type="SUPFAM" id="SSF56655">
    <property type="entry name" value="Carbohydrate phosphatase"/>
    <property type="match status" value="1"/>
</dbReference>
<feature type="binding site" evidence="10">
    <location>
        <position position="67"/>
    </location>
    <ligand>
        <name>Mg(2+)</name>
        <dbReference type="ChEBI" id="CHEBI:18420"/>
        <label>1</label>
        <note>catalytic</note>
    </ligand>
</feature>
<dbReference type="EMBL" id="DXCV01000015">
    <property type="protein sequence ID" value="HIY87379.1"/>
    <property type="molecule type" value="Genomic_DNA"/>
</dbReference>
<dbReference type="InterPro" id="IPR020583">
    <property type="entry name" value="Inositol_monoP_metal-BS"/>
</dbReference>
<gene>
    <name evidence="9 11" type="primary">cysQ</name>
    <name evidence="11" type="ORF">H9824_01580</name>
</gene>
<feature type="binding site" evidence="9 10">
    <location>
        <position position="90"/>
    </location>
    <ligand>
        <name>Mg(2+)</name>
        <dbReference type="ChEBI" id="CHEBI:18420"/>
        <label>2</label>
    </ligand>
</feature>
<keyword evidence="6 9" id="KW-0378">Hydrolase</keyword>
<dbReference type="Gene3D" id="3.40.190.80">
    <property type="match status" value="1"/>
</dbReference>
<feature type="binding site" evidence="9">
    <location>
        <position position="89"/>
    </location>
    <ligand>
        <name>Mg(2+)</name>
        <dbReference type="ChEBI" id="CHEBI:18420"/>
        <label>1</label>
    </ligand>
</feature>
<evidence type="ECO:0000256" key="8">
    <source>
        <dbReference type="ARBA" id="ARBA00023136"/>
    </source>
</evidence>
<keyword evidence="4" id="KW-0997">Cell inner membrane</keyword>
<comment type="caution">
    <text evidence="11">The sequence shown here is derived from an EMBL/GenBank/DDBJ whole genome shotgun (WGS) entry which is preliminary data.</text>
</comment>
<evidence type="ECO:0000256" key="1">
    <source>
        <dbReference type="ARBA" id="ARBA00001625"/>
    </source>
</evidence>
<feature type="binding site" evidence="9">
    <location>
        <position position="67"/>
    </location>
    <ligand>
        <name>Mg(2+)</name>
        <dbReference type="ChEBI" id="CHEBI:18420"/>
        <label>1</label>
    </ligand>
</feature>
<dbReference type="AlphaFoldDB" id="A0A9D1ZH06"/>
<dbReference type="HAMAP" id="MF_02095">
    <property type="entry name" value="CysQ"/>
    <property type="match status" value="1"/>
</dbReference>
<dbReference type="GO" id="GO:0000287">
    <property type="term" value="F:magnesium ion binding"/>
    <property type="evidence" value="ECO:0007669"/>
    <property type="project" value="UniProtKB-UniRule"/>
</dbReference>
<feature type="binding site" evidence="10">
    <location>
        <position position="87"/>
    </location>
    <ligand>
        <name>Mg(2+)</name>
        <dbReference type="ChEBI" id="CHEBI:18420"/>
        <label>1</label>
        <note>catalytic</note>
    </ligand>
</feature>